<name>G2PYQ5_9FIRM</name>
<organism evidence="3 4">
    <name type="scientific">Caldicellulosiruptor acetigenus 6A</name>
    <dbReference type="NCBI Taxonomy" id="632516"/>
    <lineage>
        <taxon>Bacteria</taxon>
        <taxon>Bacillati</taxon>
        <taxon>Bacillota</taxon>
        <taxon>Bacillota incertae sedis</taxon>
        <taxon>Caldicellulosiruptorales</taxon>
        <taxon>Caldicellulosiruptoraceae</taxon>
        <taxon>Caldicellulosiruptor</taxon>
    </lineage>
</organism>
<dbReference type="PANTHER" id="PTHR34704:SF1">
    <property type="entry name" value="ATPASE"/>
    <property type="match status" value="1"/>
</dbReference>
<dbReference type="SUPFAM" id="SSF52540">
    <property type="entry name" value="P-loop containing nucleoside triphosphate hydrolases"/>
    <property type="match status" value="1"/>
</dbReference>
<accession>G2PYQ5</accession>
<sequence length="540" mass="63891">MTFGQNVISINVECINIKNKIFLSIHKQPTNKYLKPKYFLANKTSRDFYSKKQTTYWYVKYTIQYNKIEYNKYEVIFMKKFINRKHELDFLEKQYQEQKSSLVVIYGRRRIGKTALIKKFIEDKPTIYFLASEEVESQNIEYFKRTVSGFLKNPLIEKLSGISWDDIFDILVKTKSNKKIVIVLDEFQNLCKTNPAFASILQRIWDEKLKSGNFMLILCGSLISMMQEYALSYSSPLYGRRTGQIKLKQFSFKEAKEFFPDASDDEFIWIYSVVGGVPKYLEMFKYEGDIYKAIEENILSRQSFLYEEPLFLLEKEVHEIGSYFSIIKSIALGNHKLSQIAQSLSVPQTKLTKYLNTLIELDIIRREVPITEEYPEKSKRGLYFINDNFINFWFKFVYPYREQLELDNIEYVIENIRSKIVASHISYVYEEVCKQILSDLIRSEKIDVQIDKIGKWWDGKSEIDIVGIGRSMRHVVFGECKYSQNMIDIDVFFDLKKKAENVKVFPDQKEFYILFSKAGFSERLLEYAAEEKNIVLIKFP</sequence>
<dbReference type="InterPro" id="IPR011579">
    <property type="entry name" value="ATPase_dom"/>
</dbReference>
<dbReference type="InterPro" id="IPR036390">
    <property type="entry name" value="WH_DNA-bd_sf"/>
</dbReference>
<gene>
    <name evidence="3" type="ORF">Calla_2448</name>
</gene>
<feature type="domain" description="ATPase" evidence="1">
    <location>
        <begin position="81"/>
        <end position="284"/>
    </location>
</feature>
<dbReference type="PANTHER" id="PTHR34704">
    <property type="entry name" value="ATPASE"/>
    <property type="match status" value="1"/>
</dbReference>
<dbReference type="KEGG" id="clc:Calla_2448"/>
<dbReference type="Gene3D" id="3.40.50.300">
    <property type="entry name" value="P-loop containing nucleotide triphosphate hydrolases"/>
    <property type="match status" value="1"/>
</dbReference>
<dbReference type="HOGENOM" id="CLU_041137_3_0_9"/>
<dbReference type="AlphaFoldDB" id="G2PYQ5"/>
<dbReference type="InterPro" id="IPR027417">
    <property type="entry name" value="P-loop_NTPase"/>
</dbReference>
<reference evidence="3 4" key="1">
    <citation type="submission" date="2011-08" db="EMBL/GenBank/DDBJ databases">
        <title>Complete sequence of Caldicellulosiruptor lactoaceticus 6A.</title>
        <authorList>
            <consortium name="US DOE Joint Genome Institute"/>
            <person name="Lucas S."/>
            <person name="Han J."/>
            <person name="Lapidus A."/>
            <person name="Cheng J.-F."/>
            <person name="Goodwin L."/>
            <person name="Pitluck S."/>
            <person name="Peters L."/>
            <person name="Davenport K."/>
            <person name="Detter J.C."/>
            <person name="Han C."/>
            <person name="Tapia R."/>
            <person name="Land M."/>
            <person name="Hauser L."/>
            <person name="Kyrpides N."/>
            <person name="Ivanova N."/>
            <person name="Ovchinnikova G."/>
            <person name="Pagani I."/>
            <person name="Blumer-Schuette S.E."/>
            <person name="Kelly R.M."/>
            <person name="Woyke T."/>
        </authorList>
    </citation>
    <scope>NUCLEOTIDE SEQUENCE [LARGE SCALE GENOMIC DNA]</scope>
    <source>
        <strain evidence="3 4">6A</strain>
    </source>
</reference>
<dbReference type="Proteomes" id="UP000009257">
    <property type="component" value="Chromosome"/>
</dbReference>
<dbReference type="EMBL" id="CP003001">
    <property type="protein sequence ID" value="AEM74974.1"/>
    <property type="molecule type" value="Genomic_DNA"/>
</dbReference>
<evidence type="ECO:0000313" key="4">
    <source>
        <dbReference type="Proteomes" id="UP000009257"/>
    </source>
</evidence>
<dbReference type="SUPFAM" id="SSF46785">
    <property type="entry name" value="Winged helix' DNA-binding domain"/>
    <property type="match status" value="1"/>
</dbReference>
<dbReference type="InterPro" id="IPR004256">
    <property type="entry name" value="DUF234"/>
</dbReference>
<evidence type="ECO:0000259" key="1">
    <source>
        <dbReference type="Pfam" id="PF01637"/>
    </source>
</evidence>
<evidence type="ECO:0000259" key="2">
    <source>
        <dbReference type="Pfam" id="PF03008"/>
    </source>
</evidence>
<feature type="domain" description="DUF234" evidence="2">
    <location>
        <begin position="393"/>
        <end position="484"/>
    </location>
</feature>
<protein>
    <submittedName>
        <fullName evidence="3">ATPase</fullName>
    </submittedName>
</protein>
<dbReference type="Pfam" id="PF01637">
    <property type="entry name" value="ATPase_2"/>
    <property type="match status" value="1"/>
</dbReference>
<proteinExistence type="predicted"/>
<evidence type="ECO:0000313" key="3">
    <source>
        <dbReference type="EMBL" id="AEM74974.1"/>
    </source>
</evidence>
<dbReference type="Pfam" id="PF03008">
    <property type="entry name" value="DUF234"/>
    <property type="match status" value="1"/>
</dbReference>
<dbReference type="GO" id="GO:0005524">
    <property type="term" value="F:ATP binding"/>
    <property type="evidence" value="ECO:0007669"/>
    <property type="project" value="InterPro"/>
</dbReference>